<feature type="domain" description="Glycosyl transferase family 1" evidence="1">
    <location>
        <begin position="211"/>
        <end position="370"/>
    </location>
</feature>
<accession>A0A5B9MGJ4</accession>
<evidence type="ECO:0000259" key="2">
    <source>
        <dbReference type="Pfam" id="PF13439"/>
    </source>
</evidence>
<sequence>MTNNDLKVLVVSAAFPSTVDPTRGIFVYERIRALSNLPGVSVRVISPTPWAPGIRSIPKFEYFSKLPNSEVFHGITVDRPRYPLPPKIGGYFHPQLMSGSLLSAARRIHTQFQFDLVDAHWVYPSGAAAAKVARQFNVPVCMTGRGEDMTRFPSMPMKGKSIRRALRAADALIGVSRQISQAMIQHGAEAERVTTIANGVDIEKFRPLSSRASRQRLGLPTDRKILLTVGDRLALKGFHVVIESLPQILQQHPDAMYVCVGGPGRHGRDYSDQIQALIQRLGLQDRVMIAGPQDHDSLVDWYNSADLYVLASSREGSPNVLLEALACGTPAVATTVGGATDEVIDGVTGFLMEQRTSETAANVITKALGRTWDRQAIRAGMEQRSWAHTAHKVMKHWEFALAHPTSRDEQVVTNG</sequence>
<keyword evidence="3" id="KW-0808">Transferase</keyword>
<dbReference type="KEGG" id="smam:Mal15_36850"/>
<reference evidence="3 4" key="1">
    <citation type="submission" date="2019-02" db="EMBL/GenBank/DDBJ databases">
        <title>Planctomycetal bacteria perform biofilm scaping via a novel small molecule.</title>
        <authorList>
            <person name="Jeske O."/>
            <person name="Boedeker C."/>
            <person name="Wiegand S."/>
            <person name="Breitling P."/>
            <person name="Kallscheuer N."/>
            <person name="Jogler M."/>
            <person name="Rohde M."/>
            <person name="Petersen J."/>
            <person name="Medema M.H."/>
            <person name="Surup F."/>
            <person name="Jogler C."/>
        </authorList>
    </citation>
    <scope>NUCLEOTIDE SEQUENCE [LARGE SCALE GENOMIC DNA]</scope>
    <source>
        <strain evidence="3 4">Mal15</strain>
    </source>
</reference>
<dbReference type="InterPro" id="IPR050194">
    <property type="entry name" value="Glycosyltransferase_grp1"/>
</dbReference>
<keyword evidence="4" id="KW-1185">Reference proteome</keyword>
<organism evidence="3 4">
    <name type="scientific">Stieleria maiorica</name>
    <dbReference type="NCBI Taxonomy" id="2795974"/>
    <lineage>
        <taxon>Bacteria</taxon>
        <taxon>Pseudomonadati</taxon>
        <taxon>Planctomycetota</taxon>
        <taxon>Planctomycetia</taxon>
        <taxon>Pirellulales</taxon>
        <taxon>Pirellulaceae</taxon>
        <taxon>Stieleria</taxon>
    </lineage>
</organism>
<dbReference type="Proteomes" id="UP000321353">
    <property type="component" value="Chromosome"/>
</dbReference>
<dbReference type="PANTHER" id="PTHR45947">
    <property type="entry name" value="SULFOQUINOVOSYL TRANSFERASE SQD2"/>
    <property type="match status" value="1"/>
</dbReference>
<dbReference type="EC" id="2.4.-.-" evidence="3"/>
<dbReference type="Gene3D" id="3.40.50.2000">
    <property type="entry name" value="Glycogen Phosphorylase B"/>
    <property type="match status" value="2"/>
</dbReference>
<dbReference type="PANTHER" id="PTHR45947:SF3">
    <property type="entry name" value="SULFOQUINOVOSYL TRANSFERASE SQD2"/>
    <property type="match status" value="1"/>
</dbReference>
<evidence type="ECO:0000259" key="1">
    <source>
        <dbReference type="Pfam" id="PF00534"/>
    </source>
</evidence>
<feature type="domain" description="Glycosyltransferase subfamily 4-like N-terminal" evidence="2">
    <location>
        <begin position="26"/>
        <end position="203"/>
    </location>
</feature>
<gene>
    <name evidence="3" type="primary">tuaC_3</name>
    <name evidence="3" type="ORF">Mal15_36850</name>
</gene>
<dbReference type="EMBL" id="CP036264">
    <property type="protein sequence ID" value="QEF99619.1"/>
    <property type="molecule type" value="Genomic_DNA"/>
</dbReference>
<evidence type="ECO:0000313" key="4">
    <source>
        <dbReference type="Proteomes" id="UP000321353"/>
    </source>
</evidence>
<keyword evidence="3" id="KW-0328">Glycosyltransferase</keyword>
<dbReference type="AlphaFoldDB" id="A0A5B9MGJ4"/>
<dbReference type="Pfam" id="PF00534">
    <property type="entry name" value="Glycos_transf_1"/>
    <property type="match status" value="1"/>
</dbReference>
<protein>
    <submittedName>
        <fullName evidence="3">Teichuronic acid biosynthesis glycosyltransferase TuaC</fullName>
        <ecNumber evidence="3">2.4.-.-</ecNumber>
    </submittedName>
</protein>
<proteinExistence type="predicted"/>
<dbReference type="RefSeq" id="WP_147868985.1">
    <property type="nucleotide sequence ID" value="NZ_CP036264.1"/>
</dbReference>
<evidence type="ECO:0000313" key="3">
    <source>
        <dbReference type="EMBL" id="QEF99619.1"/>
    </source>
</evidence>
<dbReference type="SUPFAM" id="SSF53756">
    <property type="entry name" value="UDP-Glycosyltransferase/glycogen phosphorylase"/>
    <property type="match status" value="1"/>
</dbReference>
<name>A0A5B9MGJ4_9BACT</name>
<dbReference type="Pfam" id="PF13439">
    <property type="entry name" value="Glyco_transf_4"/>
    <property type="match status" value="1"/>
</dbReference>
<dbReference type="InterPro" id="IPR028098">
    <property type="entry name" value="Glyco_trans_4-like_N"/>
</dbReference>
<dbReference type="InterPro" id="IPR001296">
    <property type="entry name" value="Glyco_trans_1"/>
</dbReference>
<dbReference type="GO" id="GO:0016757">
    <property type="term" value="F:glycosyltransferase activity"/>
    <property type="evidence" value="ECO:0007669"/>
    <property type="project" value="UniProtKB-KW"/>
</dbReference>